<organism evidence="3 4">
    <name type="scientific">Sorangium cellulosum</name>
    <name type="common">Polyangium cellulosum</name>
    <dbReference type="NCBI Taxonomy" id="56"/>
    <lineage>
        <taxon>Bacteria</taxon>
        <taxon>Pseudomonadati</taxon>
        <taxon>Myxococcota</taxon>
        <taxon>Polyangia</taxon>
        <taxon>Polyangiales</taxon>
        <taxon>Polyangiaceae</taxon>
        <taxon>Sorangium</taxon>
    </lineage>
</organism>
<dbReference type="OrthoDB" id="5518819at2"/>
<keyword evidence="2" id="KW-0812">Transmembrane</keyword>
<feature type="coiled-coil region" evidence="1">
    <location>
        <begin position="1"/>
        <end position="28"/>
    </location>
</feature>
<dbReference type="Proteomes" id="UP000238348">
    <property type="component" value="Chromosome"/>
</dbReference>
<accession>A0A2L0F6Q2</accession>
<gene>
    <name evidence="3" type="ORF">SOCE26_087350</name>
</gene>
<dbReference type="AlphaFoldDB" id="A0A2L0F6Q2"/>
<dbReference type="RefSeq" id="WP_104985272.1">
    <property type="nucleotide sequence ID" value="NZ_CP012673.1"/>
</dbReference>
<name>A0A2L0F6Q2_SORCE</name>
<feature type="transmembrane region" description="Helical" evidence="2">
    <location>
        <begin position="67"/>
        <end position="86"/>
    </location>
</feature>
<protein>
    <submittedName>
        <fullName evidence="3">Uncharacterized protein</fullName>
    </submittedName>
</protein>
<keyword evidence="1" id="KW-0175">Coiled coil</keyword>
<dbReference type="EMBL" id="CP012673">
    <property type="protein sequence ID" value="AUX47223.1"/>
    <property type="molecule type" value="Genomic_DNA"/>
</dbReference>
<reference evidence="3 4" key="1">
    <citation type="submission" date="2015-09" db="EMBL/GenBank/DDBJ databases">
        <title>Sorangium comparison.</title>
        <authorList>
            <person name="Zaburannyi N."/>
            <person name="Bunk B."/>
            <person name="Overmann J."/>
            <person name="Mueller R."/>
        </authorList>
    </citation>
    <scope>NUCLEOTIDE SEQUENCE [LARGE SCALE GENOMIC DNA]</scope>
    <source>
        <strain evidence="3 4">So ce26</strain>
    </source>
</reference>
<keyword evidence="2" id="KW-0472">Membrane</keyword>
<evidence type="ECO:0000313" key="3">
    <source>
        <dbReference type="EMBL" id="AUX47223.1"/>
    </source>
</evidence>
<evidence type="ECO:0000256" key="2">
    <source>
        <dbReference type="SAM" id="Phobius"/>
    </source>
</evidence>
<proteinExistence type="predicted"/>
<keyword evidence="2" id="KW-1133">Transmembrane helix</keyword>
<sequence>MSQYRDHLDAARARIETLEAKLMERDAALAARDAELAEVRAEVERLRVGSRDDGPLDGPPGRGGPRALFMALAVCGFATATGYAMMRPTHCLQRTAMFPATAEASASSSDRAEVRAAADPGSRRAAMARVRLGRAAGAAIEHGKARAQRCWEPGDPTGEGSVTVTFEPSGPRVELNGPPYEGTQLGECVIESFRDAAAKVPAYDWEPLTLTATFSL</sequence>
<evidence type="ECO:0000256" key="1">
    <source>
        <dbReference type="SAM" id="Coils"/>
    </source>
</evidence>
<evidence type="ECO:0000313" key="4">
    <source>
        <dbReference type="Proteomes" id="UP000238348"/>
    </source>
</evidence>